<evidence type="ECO:0000256" key="1">
    <source>
        <dbReference type="SAM" id="MobiDB-lite"/>
    </source>
</evidence>
<protein>
    <recommendedName>
        <fullName evidence="4">UDP-3-O-(3-hydroxymyristoyl)glucosamine N-acyltransferase</fullName>
    </recommendedName>
</protein>
<dbReference type="SUPFAM" id="SSF51161">
    <property type="entry name" value="Trimeric LpxA-like enzymes"/>
    <property type="match status" value="1"/>
</dbReference>
<evidence type="ECO:0008006" key="4">
    <source>
        <dbReference type="Google" id="ProtNLM"/>
    </source>
</evidence>
<dbReference type="Proteomes" id="UP001055868">
    <property type="component" value="Chromosome"/>
</dbReference>
<accession>A0ABY4N7K2</accession>
<dbReference type="PANTHER" id="PTHR43300">
    <property type="entry name" value="ACETYLTRANSFERASE"/>
    <property type="match status" value="1"/>
</dbReference>
<dbReference type="PANTHER" id="PTHR43300:SF10">
    <property type="entry name" value="2,3,4,5-TETRAHYDROPYRIDINE-2,6-DICARBOXYLATE N-ACETYLTRANSFERASE"/>
    <property type="match status" value="1"/>
</dbReference>
<proteinExistence type="predicted"/>
<keyword evidence="3" id="KW-1185">Reference proteome</keyword>
<dbReference type="Gene3D" id="2.160.10.10">
    <property type="entry name" value="Hexapeptide repeat proteins"/>
    <property type="match status" value="3"/>
</dbReference>
<feature type="region of interest" description="Disordered" evidence="1">
    <location>
        <begin position="1"/>
        <end position="40"/>
    </location>
</feature>
<reference evidence="2" key="1">
    <citation type="submission" date="2022-05" db="EMBL/GenBank/DDBJ databases">
        <title>Genomic analysis of Brachybacterium sp. CBA3104.</title>
        <authorList>
            <person name="Roh S.W."/>
            <person name="Kim Y.B."/>
            <person name="Kim Y."/>
        </authorList>
    </citation>
    <scope>NUCLEOTIDE SEQUENCE</scope>
    <source>
        <strain evidence="2">CBA3104</strain>
    </source>
</reference>
<name>A0ABY4N7K2_9MICO</name>
<dbReference type="InterPro" id="IPR050179">
    <property type="entry name" value="Trans_hexapeptide_repeat"/>
</dbReference>
<evidence type="ECO:0000313" key="2">
    <source>
        <dbReference type="EMBL" id="UQN30527.1"/>
    </source>
</evidence>
<organism evidence="2 3">
    <name type="scientific">Brachybacterium kimchii</name>
    <dbReference type="NCBI Taxonomy" id="2942909"/>
    <lineage>
        <taxon>Bacteria</taxon>
        <taxon>Bacillati</taxon>
        <taxon>Actinomycetota</taxon>
        <taxon>Actinomycetes</taxon>
        <taxon>Micrococcales</taxon>
        <taxon>Dermabacteraceae</taxon>
        <taxon>Brachybacterium</taxon>
    </lineage>
</organism>
<evidence type="ECO:0000313" key="3">
    <source>
        <dbReference type="Proteomes" id="UP001055868"/>
    </source>
</evidence>
<dbReference type="InterPro" id="IPR011004">
    <property type="entry name" value="Trimer_LpxA-like_sf"/>
</dbReference>
<sequence>MTTATRVRKRDTGEAGNKGEFGSVERREADVVVGATAPAANTPDAQLASRLTTSQRDELARAALQAYVQPDDTFCADTFLASSTLALAVHDERDEDASASFVTRPALESVPDDLLARDIPVRRRPAAIEELWGALDVDERRALAETGVRAHRLLADDPEWVDTERFTAEIDDGAGRIVIPHLSSLRDDAWAVPPDDEPPLEGIDPHALVSQRARVEEGAAIGSGAVIAPGARIGRSTLCADVHAGIGARVHDGVLVGPGSTLGASSRVGSHARVGADSSVGLRSRVGKSSSLGARTIMGPGTWVGDHARLGDGAWLTEGSGIGRGTVLGPRATLSTGAHVGAGVRAGGSCKLEKASSVGDAATLGYRVRVRKDAPIGAGAFIGDRVLVDLRGNVGEGVRIGDGAQIGKDAVVEAGANVPAGTIVTGTWKKDQA</sequence>
<gene>
    <name evidence="2" type="ORF">M4486_04240</name>
</gene>
<dbReference type="EMBL" id="CP097218">
    <property type="protein sequence ID" value="UQN30527.1"/>
    <property type="molecule type" value="Genomic_DNA"/>
</dbReference>
<dbReference type="RefSeq" id="WP_249479898.1">
    <property type="nucleotide sequence ID" value="NZ_CP097218.1"/>
</dbReference>